<dbReference type="EMBL" id="CP002278">
    <property type="protein sequence ID" value="ADP76861.1"/>
    <property type="molecule type" value="Genomic_DNA"/>
</dbReference>
<dbReference type="PANTHER" id="PTHR32266">
    <property type="entry name" value="NICOTIANAMINE SYNTHASE 3"/>
    <property type="match status" value="1"/>
</dbReference>
<dbReference type="SUPFAM" id="SSF53335">
    <property type="entry name" value="S-adenosyl-L-methionine-dependent methyltransferases"/>
    <property type="match status" value="1"/>
</dbReference>
<dbReference type="InterPro" id="IPR004298">
    <property type="entry name" value="Nicotian_synth"/>
</dbReference>
<keyword evidence="2" id="KW-0949">S-adenosyl-L-methionine</keyword>
<protein>
    <recommendedName>
        <fullName evidence="5">Methyltransferase</fullName>
    </recommendedName>
</protein>
<dbReference type="PROSITE" id="PS51142">
    <property type="entry name" value="NAS"/>
    <property type="match status" value="1"/>
</dbReference>
<evidence type="ECO:0000313" key="3">
    <source>
        <dbReference type="EMBL" id="ADP76861.1"/>
    </source>
</evidence>
<dbReference type="PANTHER" id="PTHR32266:SF12">
    <property type="entry name" value="NICOTIANAMINE SYNTHASE 3"/>
    <property type="match status" value="1"/>
</dbReference>
<dbReference type="Proteomes" id="UP000002315">
    <property type="component" value="Chromosome"/>
</dbReference>
<dbReference type="GO" id="GO:0030410">
    <property type="term" value="F:nicotianamine synthase activity"/>
    <property type="evidence" value="ECO:0007669"/>
    <property type="project" value="InterPro"/>
</dbReference>
<evidence type="ECO:0000313" key="4">
    <source>
        <dbReference type="Proteomes" id="UP000002315"/>
    </source>
</evidence>
<evidence type="ECO:0008006" key="5">
    <source>
        <dbReference type="Google" id="ProtNLM"/>
    </source>
</evidence>
<dbReference type="GO" id="GO:0030418">
    <property type="term" value="P:nicotianamine biosynthetic process"/>
    <property type="evidence" value="ECO:0007669"/>
    <property type="project" value="InterPro"/>
</dbReference>
<dbReference type="OrthoDB" id="132670at2157"/>
<evidence type="ECO:0000256" key="2">
    <source>
        <dbReference type="ARBA" id="ARBA00022691"/>
    </source>
</evidence>
<dbReference type="Pfam" id="PF03059">
    <property type="entry name" value="NAS"/>
    <property type="match status" value="1"/>
</dbReference>
<dbReference type="InterPro" id="IPR029063">
    <property type="entry name" value="SAM-dependent_MTases_sf"/>
</dbReference>
<keyword evidence="1" id="KW-0808">Transferase</keyword>
<proteinExistence type="predicted"/>
<keyword evidence="4" id="KW-1185">Reference proteome</keyword>
<dbReference type="AlphaFoldDB" id="E3GWX2"/>
<organism evidence="3 4">
    <name type="scientific">Methanothermus fervidus (strain ATCC 43054 / DSM 2088 / JCM 10308 / V24 S)</name>
    <dbReference type="NCBI Taxonomy" id="523846"/>
    <lineage>
        <taxon>Archaea</taxon>
        <taxon>Methanobacteriati</taxon>
        <taxon>Methanobacteriota</taxon>
        <taxon>Methanomada group</taxon>
        <taxon>Methanobacteria</taxon>
        <taxon>Methanobacteriales</taxon>
        <taxon>Methanothermaceae</taxon>
        <taxon>Methanothermus</taxon>
    </lineage>
</organism>
<sequence length="262" mass="30070">MTCYKYWGKILEIADTIKKYNGNVPKDVRFSILKSLEKIAHDNTISFDEAQHIFKNKFMSKALNVIYNFYNKMSVQMEIEHAEKVINSDDPWKTLKSFYFYDRYVKLVQNEAMLAKYNSDDRIVFIGGGPLPLTLILTNKLFSMKGVSIEIVPKLAEKSKKVLEKLGLSNEIKVVCGDETALKNLNFDIVIIAALAEPKKRVFKNVKKYVSPKTRIIYRTYTGMRAILYSPVKEEYTKGFVKKGLILPSGKVNNTSVLIQLK</sequence>
<evidence type="ECO:0000256" key="1">
    <source>
        <dbReference type="ARBA" id="ARBA00022679"/>
    </source>
</evidence>
<reference evidence="3 4" key="1">
    <citation type="journal article" date="2010" name="Stand. Genomic Sci.">
        <title>Complete genome sequence of Methanothermus fervidus type strain (V24S).</title>
        <authorList>
            <person name="Anderson I."/>
            <person name="Djao O.D."/>
            <person name="Misra M."/>
            <person name="Chertkov O."/>
            <person name="Nolan M."/>
            <person name="Lucas S."/>
            <person name="Lapidus A."/>
            <person name="Del Rio T.G."/>
            <person name="Tice H."/>
            <person name="Cheng J.F."/>
            <person name="Tapia R."/>
            <person name="Han C."/>
            <person name="Goodwin L."/>
            <person name="Pitluck S."/>
            <person name="Liolios K."/>
            <person name="Ivanova N."/>
            <person name="Mavromatis K."/>
            <person name="Mikhailova N."/>
            <person name="Pati A."/>
            <person name="Brambilla E."/>
            <person name="Chen A."/>
            <person name="Palaniappan K."/>
            <person name="Land M."/>
            <person name="Hauser L."/>
            <person name="Chang Y.J."/>
            <person name="Jeffries C.D."/>
            <person name="Sikorski J."/>
            <person name="Spring S."/>
            <person name="Rohde M."/>
            <person name="Eichinger K."/>
            <person name="Huber H."/>
            <person name="Wirth R."/>
            <person name="Goker M."/>
            <person name="Detter J.C."/>
            <person name="Woyke T."/>
            <person name="Bristow J."/>
            <person name="Eisen J.A."/>
            <person name="Markowitz V."/>
            <person name="Hugenholtz P."/>
            <person name="Klenk H.P."/>
            <person name="Kyrpides N.C."/>
        </authorList>
    </citation>
    <scope>NUCLEOTIDE SEQUENCE [LARGE SCALE GENOMIC DNA]</scope>
    <source>
        <strain evidence="4">ATCC 43054 / DSM 2088 / JCM 10308 / V24 S</strain>
    </source>
</reference>
<dbReference type="KEGG" id="mfv:Mfer_0057"/>
<gene>
    <name evidence="3" type="ordered locus">Mfer_0057</name>
</gene>
<dbReference type="STRING" id="523846.Mfer_0057"/>
<dbReference type="Gene3D" id="3.40.50.150">
    <property type="entry name" value="Vaccinia Virus protein VP39"/>
    <property type="match status" value="1"/>
</dbReference>
<accession>E3GWX2</accession>
<name>E3GWX2_METFV</name>
<dbReference type="HOGENOM" id="CLU_1017851_0_0_2"/>